<dbReference type="PANTHER" id="PTHR37422">
    <property type="entry name" value="TEICHURONIC ACID BIOSYNTHESIS PROTEIN TUAE"/>
    <property type="match status" value="1"/>
</dbReference>
<feature type="transmembrane region" description="Helical" evidence="5">
    <location>
        <begin position="302"/>
        <end position="322"/>
    </location>
</feature>
<feature type="domain" description="O-antigen ligase-related" evidence="6">
    <location>
        <begin position="183"/>
        <end position="315"/>
    </location>
</feature>
<feature type="transmembrane region" description="Helical" evidence="5">
    <location>
        <begin position="196"/>
        <end position="213"/>
    </location>
</feature>
<dbReference type="Pfam" id="PF04932">
    <property type="entry name" value="Wzy_C"/>
    <property type="match status" value="1"/>
</dbReference>
<dbReference type="GO" id="GO:0016020">
    <property type="term" value="C:membrane"/>
    <property type="evidence" value="ECO:0007669"/>
    <property type="project" value="UniProtKB-SubCell"/>
</dbReference>
<dbReference type="Proteomes" id="UP000283616">
    <property type="component" value="Unassembled WGS sequence"/>
</dbReference>
<keyword evidence="7" id="KW-0436">Ligase</keyword>
<evidence type="ECO:0000256" key="3">
    <source>
        <dbReference type="ARBA" id="ARBA00022989"/>
    </source>
</evidence>
<dbReference type="EMBL" id="QROV01000004">
    <property type="protein sequence ID" value="RHL62862.1"/>
    <property type="molecule type" value="Genomic_DNA"/>
</dbReference>
<dbReference type="GO" id="GO:0016874">
    <property type="term" value="F:ligase activity"/>
    <property type="evidence" value="ECO:0007669"/>
    <property type="project" value="UniProtKB-KW"/>
</dbReference>
<evidence type="ECO:0000256" key="2">
    <source>
        <dbReference type="ARBA" id="ARBA00022692"/>
    </source>
</evidence>
<evidence type="ECO:0000313" key="8">
    <source>
        <dbReference type="Proteomes" id="UP000283616"/>
    </source>
</evidence>
<evidence type="ECO:0000313" key="7">
    <source>
        <dbReference type="EMBL" id="RHL62862.1"/>
    </source>
</evidence>
<feature type="transmembrane region" description="Helical" evidence="5">
    <location>
        <begin position="27"/>
        <end position="47"/>
    </location>
</feature>
<evidence type="ECO:0000256" key="4">
    <source>
        <dbReference type="ARBA" id="ARBA00023136"/>
    </source>
</evidence>
<keyword evidence="3 5" id="KW-1133">Transmembrane helix</keyword>
<dbReference type="AlphaFoldDB" id="A0A415M492"/>
<dbReference type="InterPro" id="IPR007016">
    <property type="entry name" value="O-antigen_ligase-rel_domated"/>
</dbReference>
<feature type="transmembrane region" description="Helical" evidence="5">
    <location>
        <begin position="172"/>
        <end position="190"/>
    </location>
</feature>
<protein>
    <submittedName>
        <fullName evidence="7">O-antigen ligase domain-containing protein</fullName>
    </submittedName>
</protein>
<feature type="transmembrane region" description="Helical" evidence="5">
    <location>
        <begin position="104"/>
        <end position="121"/>
    </location>
</feature>
<gene>
    <name evidence="7" type="ORF">DW011_04195</name>
</gene>
<reference evidence="7 8" key="1">
    <citation type="submission" date="2018-08" db="EMBL/GenBank/DDBJ databases">
        <title>A genome reference for cultivated species of the human gut microbiota.</title>
        <authorList>
            <person name="Zou Y."/>
            <person name="Xue W."/>
            <person name="Luo G."/>
        </authorList>
    </citation>
    <scope>NUCLEOTIDE SEQUENCE [LARGE SCALE GENOMIC DNA]</scope>
    <source>
        <strain evidence="7 8">AF37-12</strain>
    </source>
</reference>
<feature type="transmembrane region" description="Helical" evidence="5">
    <location>
        <begin position="54"/>
        <end position="75"/>
    </location>
</feature>
<feature type="transmembrane region" description="Helical" evidence="5">
    <location>
        <begin position="334"/>
        <end position="354"/>
    </location>
</feature>
<comment type="subcellular location">
    <subcellularLocation>
        <location evidence="1">Membrane</location>
        <topology evidence="1">Multi-pass membrane protein</topology>
    </subcellularLocation>
</comment>
<organism evidence="7 8">
    <name type="scientific">Bacteroides thetaiotaomicron</name>
    <dbReference type="NCBI Taxonomy" id="818"/>
    <lineage>
        <taxon>Bacteria</taxon>
        <taxon>Pseudomonadati</taxon>
        <taxon>Bacteroidota</taxon>
        <taxon>Bacteroidia</taxon>
        <taxon>Bacteroidales</taxon>
        <taxon>Bacteroidaceae</taxon>
        <taxon>Bacteroides</taxon>
    </lineage>
</organism>
<accession>A0A415M492</accession>
<dbReference type="RefSeq" id="WP_118417363.1">
    <property type="nucleotide sequence ID" value="NZ_JANULZ010000006.1"/>
</dbReference>
<name>A0A415M492_BACT4</name>
<evidence type="ECO:0000259" key="6">
    <source>
        <dbReference type="Pfam" id="PF04932"/>
    </source>
</evidence>
<keyword evidence="2 5" id="KW-0812">Transmembrane</keyword>
<evidence type="ECO:0000256" key="5">
    <source>
        <dbReference type="SAM" id="Phobius"/>
    </source>
</evidence>
<feature type="transmembrane region" description="Helical" evidence="5">
    <location>
        <begin position="222"/>
        <end position="240"/>
    </location>
</feature>
<proteinExistence type="predicted"/>
<evidence type="ECO:0000256" key="1">
    <source>
        <dbReference type="ARBA" id="ARBA00004141"/>
    </source>
</evidence>
<dbReference type="PANTHER" id="PTHR37422:SF13">
    <property type="entry name" value="LIPOPOLYSACCHARIDE BIOSYNTHESIS PROTEIN PA4999-RELATED"/>
    <property type="match status" value="1"/>
</dbReference>
<sequence>MLRFIVLALLYFWAVVNVDESMMSIGLYIAIPSAFILSFWCTTGKLCDDKCFKIFIIFLLWVAFTWLGAADISVATKQMKRLLGVFLMSSAVCNLATDKRNISWLYALYVVLFIVALNYARTHIVTIKFDIGHDRLDDERLNANILASYTFYATFALFALGNLICQKVYKKIFHLLFLVMIPLSFVIAILTASRQVLLVQIPIIAILLYIKYIKSASIKTKFGFIVAVCLIALVSMNTIIDTYDNSFLKQRSENGIQDDGRLKVLNEAIDVGCENVFIGVGPGNFILHSSQHIFSHCSYTEAFANTGIMGLILYLYLIGKFLKNQWQYYRATKEIVYLAFLSFGIIYVFYNFFYVFYSDLWLMSFFLFVAHNSNTIWINHLSTDITYKESNIG</sequence>
<feature type="transmembrane region" description="Helical" evidence="5">
    <location>
        <begin position="141"/>
        <end position="160"/>
    </location>
</feature>
<keyword evidence="4 5" id="KW-0472">Membrane</keyword>
<comment type="caution">
    <text evidence="7">The sequence shown here is derived from an EMBL/GenBank/DDBJ whole genome shotgun (WGS) entry which is preliminary data.</text>
</comment>
<dbReference type="InterPro" id="IPR051533">
    <property type="entry name" value="WaaL-like"/>
</dbReference>